<organism evidence="1 2">
    <name type="scientific">Neolentinus lepideus HHB14362 ss-1</name>
    <dbReference type="NCBI Taxonomy" id="1314782"/>
    <lineage>
        <taxon>Eukaryota</taxon>
        <taxon>Fungi</taxon>
        <taxon>Dikarya</taxon>
        <taxon>Basidiomycota</taxon>
        <taxon>Agaricomycotina</taxon>
        <taxon>Agaricomycetes</taxon>
        <taxon>Gloeophyllales</taxon>
        <taxon>Gloeophyllaceae</taxon>
        <taxon>Neolentinus</taxon>
    </lineage>
</organism>
<evidence type="ECO:0000313" key="2">
    <source>
        <dbReference type="Proteomes" id="UP000076761"/>
    </source>
</evidence>
<dbReference type="EMBL" id="KV425573">
    <property type="protein sequence ID" value="KZT25148.1"/>
    <property type="molecule type" value="Genomic_DNA"/>
</dbReference>
<evidence type="ECO:0000313" key="1">
    <source>
        <dbReference type="EMBL" id="KZT25148.1"/>
    </source>
</evidence>
<protein>
    <submittedName>
        <fullName evidence="1">Uncharacterized protein</fullName>
    </submittedName>
</protein>
<reference evidence="1 2" key="1">
    <citation type="journal article" date="2016" name="Mol. Biol. Evol.">
        <title>Comparative Genomics of Early-Diverging Mushroom-Forming Fungi Provides Insights into the Origins of Lignocellulose Decay Capabilities.</title>
        <authorList>
            <person name="Nagy L.G."/>
            <person name="Riley R."/>
            <person name="Tritt A."/>
            <person name="Adam C."/>
            <person name="Daum C."/>
            <person name="Floudas D."/>
            <person name="Sun H."/>
            <person name="Yadav J.S."/>
            <person name="Pangilinan J."/>
            <person name="Larsson K.H."/>
            <person name="Matsuura K."/>
            <person name="Barry K."/>
            <person name="Labutti K."/>
            <person name="Kuo R."/>
            <person name="Ohm R.A."/>
            <person name="Bhattacharya S.S."/>
            <person name="Shirouzu T."/>
            <person name="Yoshinaga Y."/>
            <person name="Martin F.M."/>
            <person name="Grigoriev I.V."/>
            <person name="Hibbett D.S."/>
        </authorList>
    </citation>
    <scope>NUCLEOTIDE SEQUENCE [LARGE SCALE GENOMIC DNA]</scope>
    <source>
        <strain evidence="1 2">HHB14362 ss-1</strain>
    </source>
</reference>
<dbReference type="AlphaFoldDB" id="A0A165SH07"/>
<dbReference type="InParanoid" id="A0A165SH07"/>
<keyword evidence="2" id="KW-1185">Reference proteome</keyword>
<proteinExistence type="predicted"/>
<sequence length="185" mass="20729">MSSTDACVSLSHHPFNNSTPIVKHLCLGNPLKKKHVPPSRRKSGCLRCSYTGVGRYNVSSRHSCLEYPPAWTVPVDDQLPGVWPNAWVHEQHTAGSALQSSTSTIAGSSTTRLGKPQLHHLYGVDVRTLRPILPLEKGNEPRNIWDLPCWDQHVSNMLPYLTEMEWREEPISEVQQAILGRHRGA</sequence>
<dbReference type="Proteomes" id="UP000076761">
    <property type="component" value="Unassembled WGS sequence"/>
</dbReference>
<accession>A0A165SH07</accession>
<gene>
    <name evidence="1" type="ORF">NEOLEDRAFT_1178571</name>
</gene>
<name>A0A165SH07_9AGAM</name>